<keyword evidence="2" id="KW-0500">Molybdenum</keyword>
<dbReference type="GO" id="GO:0043546">
    <property type="term" value="F:molybdopterin cofactor binding"/>
    <property type="evidence" value="ECO:0007669"/>
    <property type="project" value="InterPro"/>
</dbReference>
<proteinExistence type="predicted"/>
<dbReference type="GO" id="GO:0009061">
    <property type="term" value="P:anaerobic respiration"/>
    <property type="evidence" value="ECO:0007669"/>
    <property type="project" value="TreeGrafter"/>
</dbReference>
<evidence type="ECO:0000259" key="5">
    <source>
        <dbReference type="Pfam" id="PF01568"/>
    </source>
</evidence>
<feature type="domain" description="Molybdopterin dinucleotide-binding" evidence="5">
    <location>
        <begin position="4"/>
        <end position="88"/>
    </location>
</feature>
<dbReference type="GO" id="GO:0030151">
    <property type="term" value="F:molybdenum ion binding"/>
    <property type="evidence" value="ECO:0007669"/>
    <property type="project" value="TreeGrafter"/>
</dbReference>
<dbReference type="EC" id="1.8.5.3" evidence="6"/>
<keyword evidence="4 6" id="KW-0560">Oxidoreductase</keyword>
<evidence type="ECO:0000256" key="4">
    <source>
        <dbReference type="ARBA" id="ARBA00023002"/>
    </source>
</evidence>
<dbReference type="PANTHER" id="PTHR43742:SF3">
    <property type="entry name" value="DIMETHYL SULFOXIDE REDUCTASE DMSA"/>
    <property type="match status" value="1"/>
</dbReference>
<evidence type="ECO:0000256" key="2">
    <source>
        <dbReference type="ARBA" id="ARBA00022505"/>
    </source>
</evidence>
<protein>
    <submittedName>
        <fullName evidence="6">Putative anaerobic dimethylsulfoxide reductase</fullName>
        <ecNumber evidence="6">1.8.5.3</ecNumber>
    </submittedName>
</protein>
<dbReference type="GO" id="GO:0016491">
    <property type="term" value="F:oxidoreductase activity"/>
    <property type="evidence" value="ECO:0007669"/>
    <property type="project" value="UniProtKB-KW"/>
</dbReference>
<evidence type="ECO:0000313" key="7">
    <source>
        <dbReference type="Proteomes" id="UP000281393"/>
    </source>
</evidence>
<organism evidence="6 7">
    <name type="scientific">Salmonella enterica subsp. enterica serovar Daytona</name>
    <dbReference type="NCBI Taxonomy" id="1962639"/>
    <lineage>
        <taxon>Bacteria</taxon>
        <taxon>Pseudomonadati</taxon>
        <taxon>Pseudomonadota</taxon>
        <taxon>Gammaproteobacteria</taxon>
        <taxon>Enterobacterales</taxon>
        <taxon>Enterobacteriaceae</taxon>
        <taxon>Salmonella</taxon>
    </lineage>
</organism>
<dbReference type="AlphaFoldDB" id="A0A447JEF6"/>
<evidence type="ECO:0000256" key="3">
    <source>
        <dbReference type="ARBA" id="ARBA00022723"/>
    </source>
</evidence>
<comment type="cofactor">
    <cofactor evidence="1">
        <name>Mo-bis(molybdopterin guanine dinucleotide)</name>
        <dbReference type="ChEBI" id="CHEBI:60539"/>
    </cofactor>
</comment>
<accession>A0A447JEF6</accession>
<dbReference type="InterPro" id="IPR006655">
    <property type="entry name" value="Mopterin_OxRdtase_prok_CS"/>
</dbReference>
<dbReference type="InterPro" id="IPR050612">
    <property type="entry name" value="Prok_Mopterin_Oxidored"/>
</dbReference>
<dbReference type="SUPFAM" id="SSF50692">
    <property type="entry name" value="ADC-like"/>
    <property type="match status" value="1"/>
</dbReference>
<gene>
    <name evidence="6" type="primary">dmsA_4</name>
    <name evidence="6" type="ORF">NCTC7102_01693</name>
</gene>
<dbReference type="PANTHER" id="PTHR43742">
    <property type="entry name" value="TRIMETHYLAMINE-N-OXIDE REDUCTASE"/>
    <property type="match status" value="1"/>
</dbReference>
<sequence>MQQQTLWINPQDAQKRGIAHGDMVRIHNSRGICEVPAEVTPRIIPGVVAMQAGAWWQPDENGIDKGGCANVLSSARITALAKGNSHQTMLVEVAKA</sequence>
<evidence type="ECO:0000313" key="6">
    <source>
        <dbReference type="EMBL" id="VDY39605.1"/>
    </source>
</evidence>
<reference evidence="6 7" key="1">
    <citation type="submission" date="2018-12" db="EMBL/GenBank/DDBJ databases">
        <authorList>
            <consortium name="Pathogen Informatics"/>
        </authorList>
    </citation>
    <scope>NUCLEOTIDE SEQUENCE [LARGE SCALE GENOMIC DNA]</scope>
    <source>
        <strain evidence="6 7">NCTC7102</strain>
    </source>
</reference>
<dbReference type="GO" id="GO:0030288">
    <property type="term" value="C:outer membrane-bounded periplasmic space"/>
    <property type="evidence" value="ECO:0007669"/>
    <property type="project" value="TreeGrafter"/>
</dbReference>
<dbReference type="Proteomes" id="UP000281393">
    <property type="component" value="Chromosome"/>
</dbReference>
<name>A0A447JEF6_SALET</name>
<dbReference type="EMBL" id="LR133909">
    <property type="protein sequence ID" value="VDY39605.1"/>
    <property type="molecule type" value="Genomic_DNA"/>
</dbReference>
<evidence type="ECO:0000256" key="1">
    <source>
        <dbReference type="ARBA" id="ARBA00001942"/>
    </source>
</evidence>
<dbReference type="PROSITE" id="PS00932">
    <property type="entry name" value="MOLYBDOPTERIN_PROK_3"/>
    <property type="match status" value="1"/>
</dbReference>
<dbReference type="Gene3D" id="2.40.40.20">
    <property type="match status" value="1"/>
</dbReference>
<keyword evidence="3" id="KW-0479">Metal-binding</keyword>
<dbReference type="InterPro" id="IPR009010">
    <property type="entry name" value="Asp_de-COase-like_dom_sf"/>
</dbReference>
<dbReference type="GO" id="GO:0009055">
    <property type="term" value="F:electron transfer activity"/>
    <property type="evidence" value="ECO:0007669"/>
    <property type="project" value="TreeGrafter"/>
</dbReference>
<dbReference type="InterPro" id="IPR006657">
    <property type="entry name" value="MoPterin_dinucl-bd_dom"/>
</dbReference>
<dbReference type="Pfam" id="PF01568">
    <property type="entry name" value="Molydop_binding"/>
    <property type="match status" value="1"/>
</dbReference>